<dbReference type="PANTHER" id="PTHR42790:SF19">
    <property type="entry name" value="KYNURENINE_ALPHA-AMINOADIPATE AMINOTRANSFERASE, MITOCHONDRIAL"/>
    <property type="match status" value="1"/>
</dbReference>
<keyword evidence="2 6" id="KW-0032">Aminotransferase</keyword>
<dbReference type="RefSeq" id="WP_127192373.1">
    <property type="nucleotide sequence ID" value="NZ_RZNY01000009.1"/>
</dbReference>
<dbReference type="Gene3D" id="3.90.1150.10">
    <property type="entry name" value="Aspartate Aminotransferase, domain 1"/>
    <property type="match status" value="1"/>
</dbReference>
<dbReference type="InterPro" id="IPR015422">
    <property type="entry name" value="PyrdxlP-dep_Trfase_small"/>
</dbReference>
<dbReference type="EMBL" id="RZNY01000009">
    <property type="protein sequence ID" value="RUT46269.1"/>
    <property type="molecule type" value="Genomic_DNA"/>
</dbReference>
<dbReference type="Gene3D" id="3.40.640.10">
    <property type="entry name" value="Type I PLP-dependent aspartate aminotransferase-like (Major domain)"/>
    <property type="match status" value="1"/>
</dbReference>
<evidence type="ECO:0000256" key="1">
    <source>
        <dbReference type="ARBA" id="ARBA00001933"/>
    </source>
</evidence>
<dbReference type="InterPro" id="IPR015424">
    <property type="entry name" value="PyrdxlP-dep_Trfase"/>
</dbReference>
<feature type="domain" description="Aminotransferase class I/classII large" evidence="5">
    <location>
        <begin position="101"/>
        <end position="214"/>
    </location>
</feature>
<dbReference type="GO" id="GO:1901605">
    <property type="term" value="P:alpha-amino acid metabolic process"/>
    <property type="evidence" value="ECO:0007669"/>
    <property type="project" value="TreeGrafter"/>
</dbReference>
<accession>A0A433Y8X8</accession>
<evidence type="ECO:0000256" key="4">
    <source>
        <dbReference type="ARBA" id="ARBA00022898"/>
    </source>
</evidence>
<dbReference type="OrthoDB" id="9802601at2"/>
<dbReference type="GO" id="GO:0030170">
    <property type="term" value="F:pyridoxal phosphate binding"/>
    <property type="evidence" value="ECO:0007669"/>
    <property type="project" value="InterPro"/>
</dbReference>
<evidence type="ECO:0000313" key="6">
    <source>
        <dbReference type="EMBL" id="RUT46269.1"/>
    </source>
</evidence>
<dbReference type="InterPro" id="IPR050859">
    <property type="entry name" value="Class-I_PLP-dep_aminotransf"/>
</dbReference>
<reference evidence="6 7" key="1">
    <citation type="submission" date="2018-12" db="EMBL/GenBank/DDBJ databases">
        <authorList>
            <person name="Sun L."/>
            <person name="Chen Z."/>
        </authorList>
    </citation>
    <scope>NUCLEOTIDE SEQUENCE [LARGE SCALE GENOMIC DNA]</scope>
    <source>
        <strain evidence="6 7">DSM 15890</strain>
    </source>
</reference>
<dbReference type="InterPro" id="IPR004839">
    <property type="entry name" value="Aminotransferase_I/II_large"/>
</dbReference>
<dbReference type="CDD" id="cd00609">
    <property type="entry name" value="AAT_like"/>
    <property type="match status" value="1"/>
</dbReference>
<gene>
    <name evidence="6" type="ORF">EJP82_12375</name>
</gene>
<evidence type="ECO:0000256" key="3">
    <source>
        <dbReference type="ARBA" id="ARBA00022679"/>
    </source>
</evidence>
<comment type="caution">
    <text evidence="6">The sequence shown here is derived from an EMBL/GenBank/DDBJ whole genome shotgun (WGS) entry which is preliminary data.</text>
</comment>
<keyword evidence="4" id="KW-0663">Pyridoxal phosphate</keyword>
<dbReference type="PANTHER" id="PTHR42790">
    <property type="entry name" value="AMINOTRANSFERASE"/>
    <property type="match status" value="1"/>
</dbReference>
<comment type="cofactor">
    <cofactor evidence="1">
        <name>pyridoxal 5'-phosphate</name>
        <dbReference type="ChEBI" id="CHEBI:597326"/>
    </cofactor>
</comment>
<sequence>MEAWLREVVRKLPPEFRLEVNTFLDDGDFISFAASRGDGGTTSWIELETEARESMLGQKGRGSSEQEAIELERFSRGYLPLREWLSKTYAEAEGGQGEGRNDPDHLLLVEDAGEALSLLFRTLMNPGDVVLVETPASPEALALLSYYGATVVHVACDGAGMLLKELRKQISVHKPVLLYVTPYYSNPSGSVWSLERKVSLLEICERNELCIIEDNTLGVIPFISSQGVSDKKVKGTTTQSLYELQQAHEGGIGRQVIGVGSFEGTTFPVLPLAWIRGERQWIWSLLDESLMLPASQEFFDRQRLLHTLLELPSFSWREHAVKVQKEYAVRRRLTLELMSEPPWEGTEVSDPGGGLFLWVHLPEGLCPEALLRATLLEGVAFVPGGRCYAGEPDSNAIRLTFAAHGEARLRQGMAVIGEAITAFTARAAD</sequence>
<evidence type="ECO:0000313" key="7">
    <source>
        <dbReference type="Proteomes" id="UP000279446"/>
    </source>
</evidence>
<protein>
    <submittedName>
        <fullName evidence="6">PLP-dependent aminotransferase family protein</fullName>
    </submittedName>
</protein>
<dbReference type="AlphaFoldDB" id="A0A433Y8X8"/>
<name>A0A433Y8X8_9BACL</name>
<organism evidence="6 7">
    <name type="scientific">Paenibacillus anaericanus</name>
    <dbReference type="NCBI Taxonomy" id="170367"/>
    <lineage>
        <taxon>Bacteria</taxon>
        <taxon>Bacillati</taxon>
        <taxon>Bacillota</taxon>
        <taxon>Bacilli</taxon>
        <taxon>Bacillales</taxon>
        <taxon>Paenibacillaceae</taxon>
        <taxon>Paenibacillus</taxon>
    </lineage>
</organism>
<dbReference type="Proteomes" id="UP000279446">
    <property type="component" value="Unassembled WGS sequence"/>
</dbReference>
<dbReference type="Pfam" id="PF00155">
    <property type="entry name" value="Aminotran_1_2"/>
    <property type="match status" value="1"/>
</dbReference>
<evidence type="ECO:0000256" key="2">
    <source>
        <dbReference type="ARBA" id="ARBA00022576"/>
    </source>
</evidence>
<evidence type="ECO:0000259" key="5">
    <source>
        <dbReference type="Pfam" id="PF00155"/>
    </source>
</evidence>
<keyword evidence="7" id="KW-1185">Reference proteome</keyword>
<dbReference type="SUPFAM" id="SSF53383">
    <property type="entry name" value="PLP-dependent transferases"/>
    <property type="match status" value="1"/>
</dbReference>
<proteinExistence type="predicted"/>
<dbReference type="InterPro" id="IPR015421">
    <property type="entry name" value="PyrdxlP-dep_Trfase_major"/>
</dbReference>
<keyword evidence="3 6" id="KW-0808">Transferase</keyword>
<dbReference type="GO" id="GO:0008483">
    <property type="term" value="F:transaminase activity"/>
    <property type="evidence" value="ECO:0007669"/>
    <property type="project" value="UniProtKB-KW"/>
</dbReference>